<dbReference type="AlphaFoldDB" id="A0A160IPZ8"/>
<gene>
    <name evidence="1" type="ORF">ABE65_016090</name>
</gene>
<dbReference type="OrthoDB" id="2969978at2"/>
<keyword evidence="2" id="KW-1185">Reference proteome</keyword>
<dbReference type="RefSeq" id="WP_066397045.1">
    <property type="nucleotide sequence ID" value="NZ_CP015378.1"/>
</dbReference>
<reference evidence="1 2" key="1">
    <citation type="submission" date="2016-04" db="EMBL/GenBank/DDBJ databases">
        <title>Complete genome sequence of Fictibacillus phosphorivorans G25-29, a strain toxic to nematodes.</title>
        <authorList>
            <person name="Zheng Z."/>
        </authorList>
    </citation>
    <scope>NUCLEOTIDE SEQUENCE [LARGE SCALE GENOMIC DNA]</scope>
    <source>
        <strain evidence="1 2">G25-29</strain>
    </source>
</reference>
<name>A0A160IPZ8_9BACL</name>
<dbReference type="EMBL" id="CP015378">
    <property type="protein sequence ID" value="ANC78237.1"/>
    <property type="molecule type" value="Genomic_DNA"/>
</dbReference>
<accession>A0A160IPZ8</accession>
<protein>
    <submittedName>
        <fullName evidence="1">Uncharacterized protein</fullName>
    </submittedName>
</protein>
<organism evidence="1 2">
    <name type="scientific">Fictibacillus phosphorivorans</name>
    <dbReference type="NCBI Taxonomy" id="1221500"/>
    <lineage>
        <taxon>Bacteria</taxon>
        <taxon>Bacillati</taxon>
        <taxon>Bacillota</taxon>
        <taxon>Bacilli</taxon>
        <taxon>Bacillales</taxon>
        <taxon>Fictibacillaceae</taxon>
        <taxon>Fictibacillus</taxon>
    </lineage>
</organism>
<evidence type="ECO:0000313" key="2">
    <source>
        <dbReference type="Proteomes" id="UP000076623"/>
    </source>
</evidence>
<evidence type="ECO:0000313" key="1">
    <source>
        <dbReference type="EMBL" id="ANC78237.1"/>
    </source>
</evidence>
<proteinExistence type="predicted"/>
<dbReference type="KEGG" id="fpn:ABE65_016090"/>
<dbReference type="Proteomes" id="UP000076623">
    <property type="component" value="Chromosome"/>
</dbReference>
<sequence>MVKGDDLFLIRLEANEISWWEYARNVSPISRPKQYLTYWSFLKNRGKLPRRLVKEAEWRMEARRKGLLDT</sequence>